<dbReference type="AlphaFoldDB" id="A0A0T6BBU7"/>
<dbReference type="InterPro" id="IPR036728">
    <property type="entry name" value="PBP_GOBP_sf"/>
</dbReference>
<proteinExistence type="predicted"/>
<evidence type="ECO:0000256" key="1">
    <source>
        <dbReference type="SAM" id="Phobius"/>
    </source>
</evidence>
<dbReference type="SUPFAM" id="SSF47565">
    <property type="entry name" value="Insect pheromone/odorant-binding proteins"/>
    <property type="match status" value="1"/>
</dbReference>
<dbReference type="OrthoDB" id="7665616at2759"/>
<evidence type="ECO:0000313" key="3">
    <source>
        <dbReference type="Proteomes" id="UP000051574"/>
    </source>
</evidence>
<dbReference type="Pfam" id="PF01395">
    <property type="entry name" value="PBP_GOBP"/>
    <property type="match status" value="1"/>
</dbReference>
<evidence type="ECO:0000313" key="2">
    <source>
        <dbReference type="EMBL" id="KRT84573.1"/>
    </source>
</evidence>
<feature type="transmembrane region" description="Helical" evidence="1">
    <location>
        <begin position="6"/>
        <end position="27"/>
    </location>
</feature>
<protein>
    <submittedName>
        <fullName evidence="2">Uncharacterized protein</fullName>
    </submittedName>
</protein>
<name>A0A0T6BBU7_9SCAR</name>
<dbReference type="GO" id="GO:0005549">
    <property type="term" value="F:odorant binding"/>
    <property type="evidence" value="ECO:0007669"/>
    <property type="project" value="InterPro"/>
</dbReference>
<dbReference type="InterPro" id="IPR006170">
    <property type="entry name" value="PBP/GOBP"/>
</dbReference>
<feature type="non-terminal residue" evidence="2">
    <location>
        <position position="1"/>
    </location>
</feature>
<keyword evidence="3" id="KW-1185">Reference proteome</keyword>
<feature type="non-terminal residue" evidence="2">
    <location>
        <position position="119"/>
    </location>
</feature>
<dbReference type="CDD" id="cd23992">
    <property type="entry name" value="PBP_GOBP"/>
    <property type="match status" value="1"/>
</dbReference>
<accession>A0A0T6BBU7</accession>
<keyword evidence="1" id="KW-0472">Membrane</keyword>
<keyword evidence="1" id="KW-1133">Transmembrane helix</keyword>
<keyword evidence="1" id="KW-0812">Transmembrane</keyword>
<comment type="caution">
    <text evidence="2">The sequence shown here is derived from an EMBL/GenBank/DDBJ whole genome shotgun (WGS) entry which is preliminary data.</text>
</comment>
<dbReference type="EMBL" id="LJIG01002367">
    <property type="protein sequence ID" value="KRT84573.1"/>
    <property type="molecule type" value="Genomic_DNA"/>
</dbReference>
<organism evidence="2 3">
    <name type="scientific">Oryctes borbonicus</name>
    <dbReference type="NCBI Taxonomy" id="1629725"/>
    <lineage>
        <taxon>Eukaryota</taxon>
        <taxon>Metazoa</taxon>
        <taxon>Ecdysozoa</taxon>
        <taxon>Arthropoda</taxon>
        <taxon>Hexapoda</taxon>
        <taxon>Insecta</taxon>
        <taxon>Pterygota</taxon>
        <taxon>Neoptera</taxon>
        <taxon>Endopterygota</taxon>
        <taxon>Coleoptera</taxon>
        <taxon>Polyphaga</taxon>
        <taxon>Scarabaeiformia</taxon>
        <taxon>Scarabaeidae</taxon>
        <taxon>Dynastinae</taxon>
        <taxon>Oryctes</taxon>
    </lineage>
</organism>
<dbReference type="Gene3D" id="1.10.238.20">
    <property type="entry name" value="Pheromone/general odorant binding protein domain"/>
    <property type="match status" value="1"/>
</dbReference>
<sequence length="119" mass="13291">TVAEIMWKYITAVLFLSTSVISLDGILMRLIEQKDICIKELNLNETEINTLKIKSLQGMELSHREQCVVACMLQRAGFVENGKLNSDVLKKSIPDDISLDLGKCEELTGSDDCETSLKI</sequence>
<gene>
    <name evidence="2" type="ORF">AMK59_545</name>
</gene>
<reference evidence="2 3" key="1">
    <citation type="submission" date="2015-09" db="EMBL/GenBank/DDBJ databases">
        <title>Draft genome of the scarab beetle Oryctes borbonicus.</title>
        <authorList>
            <person name="Meyer J.M."/>
            <person name="Markov G.V."/>
            <person name="Baskaran P."/>
            <person name="Herrmann M."/>
            <person name="Sommer R.J."/>
            <person name="Roedelsperger C."/>
        </authorList>
    </citation>
    <scope>NUCLEOTIDE SEQUENCE [LARGE SCALE GENOMIC DNA]</scope>
    <source>
        <strain evidence="2">OB123</strain>
        <tissue evidence="2">Whole animal</tissue>
    </source>
</reference>
<dbReference type="Proteomes" id="UP000051574">
    <property type="component" value="Unassembled WGS sequence"/>
</dbReference>